<reference evidence="4 5" key="1">
    <citation type="submission" date="2023-07" db="EMBL/GenBank/DDBJ databases">
        <title>Genomic Encyclopedia of Type Strains, Phase IV (KMG-IV): sequencing the most valuable type-strain genomes for metagenomic binning, comparative biology and taxonomic classification.</title>
        <authorList>
            <person name="Goeker M."/>
        </authorList>
    </citation>
    <scope>NUCLEOTIDE SEQUENCE [LARGE SCALE GENOMIC DNA]</scope>
    <source>
        <strain evidence="4 5">DSM 23948</strain>
    </source>
</reference>
<sequence length="263" mass="30168">MTFGEKLFKLRKEKGLSQEALAEKLNTTRQAVSKWENSQGFPETEKLLMIGNIFEVSIDYLLKDTAEQSNENEKGYYVSKEMAEGYLVSQHKTSKYLSMGFSLLILSTIPFFVFRQEPIIYAILIIMIAVLGIGAVTAGFIEEDRYTILKKESLIFDQNFLKEMKARYEDMKNKYAVLMIIGICSIVAGGIAFLLVKKEFVPSDVLMPYYPIFIAFIAIGVFILIRTLSVIDAYRILVKNEEHMKRLSNSMMKKVKKRLEKSL</sequence>
<dbReference type="InterPro" id="IPR010982">
    <property type="entry name" value="Lambda_DNA-bd_dom_sf"/>
</dbReference>
<feature type="transmembrane region" description="Helical" evidence="2">
    <location>
        <begin position="119"/>
        <end position="141"/>
    </location>
</feature>
<dbReference type="Gene3D" id="1.10.260.40">
    <property type="entry name" value="lambda repressor-like DNA-binding domains"/>
    <property type="match status" value="1"/>
</dbReference>
<comment type="caution">
    <text evidence="4">The sequence shown here is derived from an EMBL/GenBank/DDBJ whole genome shotgun (WGS) entry which is preliminary data.</text>
</comment>
<dbReference type="PROSITE" id="PS50943">
    <property type="entry name" value="HTH_CROC1"/>
    <property type="match status" value="1"/>
</dbReference>
<dbReference type="RefSeq" id="WP_307149142.1">
    <property type="nucleotide sequence ID" value="NZ_JAUSTU010000003.1"/>
</dbReference>
<keyword evidence="5" id="KW-1185">Reference proteome</keyword>
<keyword evidence="2" id="KW-0812">Transmembrane</keyword>
<evidence type="ECO:0000313" key="5">
    <source>
        <dbReference type="Proteomes" id="UP001231362"/>
    </source>
</evidence>
<dbReference type="CDD" id="cd00093">
    <property type="entry name" value="HTH_XRE"/>
    <property type="match status" value="1"/>
</dbReference>
<name>A0ABT9V0R0_9BACL</name>
<accession>A0ABT9V0R0</accession>
<dbReference type="SUPFAM" id="SSF47413">
    <property type="entry name" value="lambda repressor-like DNA-binding domains"/>
    <property type="match status" value="1"/>
</dbReference>
<feature type="transmembrane region" description="Helical" evidence="2">
    <location>
        <begin position="96"/>
        <end position="113"/>
    </location>
</feature>
<evidence type="ECO:0000259" key="3">
    <source>
        <dbReference type="PROSITE" id="PS50943"/>
    </source>
</evidence>
<dbReference type="SMART" id="SM00530">
    <property type="entry name" value="HTH_XRE"/>
    <property type="match status" value="1"/>
</dbReference>
<dbReference type="Pfam" id="PF01381">
    <property type="entry name" value="HTH_3"/>
    <property type="match status" value="1"/>
</dbReference>
<feature type="transmembrane region" description="Helical" evidence="2">
    <location>
        <begin position="175"/>
        <end position="196"/>
    </location>
</feature>
<protein>
    <submittedName>
        <fullName evidence="4">Transcriptional regulator with XRE-family HTH domain</fullName>
    </submittedName>
</protein>
<dbReference type="PANTHER" id="PTHR46558">
    <property type="entry name" value="TRACRIPTIONAL REGULATORY PROTEIN-RELATED-RELATED"/>
    <property type="match status" value="1"/>
</dbReference>
<dbReference type="PANTHER" id="PTHR46558:SF13">
    <property type="entry name" value="HTH-TYPE TRANSCRIPTIONAL REGULATOR IMMR"/>
    <property type="match status" value="1"/>
</dbReference>
<gene>
    <name evidence="4" type="ORF">J2S07_000839</name>
</gene>
<feature type="domain" description="HTH cro/C1-type" evidence="3">
    <location>
        <begin position="9"/>
        <end position="61"/>
    </location>
</feature>
<keyword evidence="2" id="KW-0472">Membrane</keyword>
<feature type="transmembrane region" description="Helical" evidence="2">
    <location>
        <begin position="208"/>
        <end position="225"/>
    </location>
</feature>
<dbReference type="Proteomes" id="UP001231362">
    <property type="component" value="Unassembled WGS sequence"/>
</dbReference>
<keyword evidence="2" id="KW-1133">Transmembrane helix</keyword>
<organism evidence="4 5">
    <name type="scientific">Anoxybacillus andreesenii</name>
    <dbReference type="NCBI Taxonomy" id="1325932"/>
    <lineage>
        <taxon>Bacteria</taxon>
        <taxon>Bacillati</taxon>
        <taxon>Bacillota</taxon>
        <taxon>Bacilli</taxon>
        <taxon>Bacillales</taxon>
        <taxon>Anoxybacillaceae</taxon>
        <taxon>Anoxybacillus</taxon>
    </lineage>
</organism>
<dbReference type="InterPro" id="IPR001387">
    <property type="entry name" value="Cro/C1-type_HTH"/>
</dbReference>
<dbReference type="EMBL" id="JAUSTU010000003">
    <property type="protein sequence ID" value="MDQ0154535.1"/>
    <property type="molecule type" value="Genomic_DNA"/>
</dbReference>
<evidence type="ECO:0000313" key="4">
    <source>
        <dbReference type="EMBL" id="MDQ0154535.1"/>
    </source>
</evidence>
<evidence type="ECO:0000256" key="1">
    <source>
        <dbReference type="ARBA" id="ARBA00023125"/>
    </source>
</evidence>
<evidence type="ECO:0000256" key="2">
    <source>
        <dbReference type="SAM" id="Phobius"/>
    </source>
</evidence>
<proteinExistence type="predicted"/>
<keyword evidence="1" id="KW-0238">DNA-binding</keyword>